<dbReference type="InterPro" id="IPR036390">
    <property type="entry name" value="WH_DNA-bd_sf"/>
</dbReference>
<dbReference type="RefSeq" id="WP_064308729.1">
    <property type="nucleotide sequence ID" value="NZ_LWCR01000034.1"/>
</dbReference>
<dbReference type="Gene3D" id="3.40.190.290">
    <property type="match status" value="1"/>
</dbReference>
<evidence type="ECO:0000313" key="6">
    <source>
        <dbReference type="EMBL" id="OAN26618.1"/>
    </source>
</evidence>
<keyword evidence="4" id="KW-0804">Transcription</keyword>
<keyword evidence="2" id="KW-0805">Transcription regulation</keyword>
<dbReference type="Pfam" id="PF00126">
    <property type="entry name" value="HTH_1"/>
    <property type="match status" value="1"/>
</dbReference>
<dbReference type="OrthoDB" id="8839922at2"/>
<dbReference type="AlphaFoldDB" id="A0A178LAA1"/>
<evidence type="ECO:0000256" key="2">
    <source>
        <dbReference type="ARBA" id="ARBA00023015"/>
    </source>
</evidence>
<evidence type="ECO:0000256" key="1">
    <source>
        <dbReference type="ARBA" id="ARBA00009437"/>
    </source>
</evidence>
<comment type="caution">
    <text evidence="6">The sequence shown here is derived from an EMBL/GenBank/DDBJ whole genome shotgun (WGS) entry which is preliminary data.</text>
</comment>
<protein>
    <submittedName>
        <fullName evidence="6">LysR family transcriptional regulator</fullName>
    </submittedName>
</protein>
<reference evidence="6 7" key="1">
    <citation type="submission" date="2016-04" db="EMBL/GenBank/DDBJ databases">
        <title>Draft Genome Sequences of Staphylococcus capitis Strain H36, S. capitis Strain H65, S. cohnii Strain H62, S. hominis Strain H69, Mycobacterium iranicum Strain H39, Plantibacter sp. Strain H53, Pseudomonas oryzihabitans Strain H72, and Microbacterium sp. Strain H83, isolated from residential settings.</title>
        <authorList>
            <person name="Lymperopoulou D."/>
            <person name="Adams R.I."/>
            <person name="Lindow S."/>
            <person name="Coil D.A."/>
            <person name="Jospin G."/>
            <person name="Eisen J.A."/>
        </authorList>
    </citation>
    <scope>NUCLEOTIDE SEQUENCE [LARGE SCALE GENOMIC DNA]</scope>
    <source>
        <strain evidence="6 7">H72</strain>
    </source>
</reference>
<proteinExistence type="inferred from homology"/>
<dbReference type="InterPro" id="IPR005119">
    <property type="entry name" value="LysR_subst-bd"/>
</dbReference>
<dbReference type="GO" id="GO:0005829">
    <property type="term" value="C:cytosol"/>
    <property type="evidence" value="ECO:0007669"/>
    <property type="project" value="TreeGrafter"/>
</dbReference>
<dbReference type="FunFam" id="1.10.10.10:FF:000001">
    <property type="entry name" value="LysR family transcriptional regulator"/>
    <property type="match status" value="1"/>
</dbReference>
<dbReference type="GO" id="GO:0003677">
    <property type="term" value="F:DNA binding"/>
    <property type="evidence" value="ECO:0007669"/>
    <property type="project" value="UniProtKB-KW"/>
</dbReference>
<dbReference type="InterPro" id="IPR036388">
    <property type="entry name" value="WH-like_DNA-bd_sf"/>
</dbReference>
<dbReference type="Pfam" id="PF03466">
    <property type="entry name" value="LysR_substrate"/>
    <property type="match status" value="1"/>
</dbReference>
<evidence type="ECO:0000313" key="7">
    <source>
        <dbReference type="Proteomes" id="UP000078356"/>
    </source>
</evidence>
<sequence>MQPYGIQSTALRYFLEVVRCGSISEASQRLNVAASAVSRQIAKLERELETPLLERRARGVVPSAAGERLAVHARKAQLASEQVAAELRGLADLRRGQVRLATTEGFSLDFLPEVIVAFRQGYAGIHFSLEVCAPAAVTRQVQEGDADLGLTFSLRPEPDISVDATLSGAIEAVVAPEHPLAGRTELTLADLQPFPLALPMPDTTVRQLFDICCGVQGLSFEPVLVSNNMQALYRFAALGGGVALSSELSLRSRLREGQLRALPLRDDGLAARRIELQSMAGRELPPAVNAFRHALIGALGR</sequence>
<dbReference type="PROSITE" id="PS50931">
    <property type="entry name" value="HTH_LYSR"/>
    <property type="match status" value="1"/>
</dbReference>
<dbReference type="SUPFAM" id="SSF53850">
    <property type="entry name" value="Periplasmic binding protein-like II"/>
    <property type="match status" value="1"/>
</dbReference>
<organism evidence="6 7">
    <name type="scientific">Pseudomonas oryzihabitans</name>
    <dbReference type="NCBI Taxonomy" id="47885"/>
    <lineage>
        <taxon>Bacteria</taxon>
        <taxon>Pseudomonadati</taxon>
        <taxon>Pseudomonadota</taxon>
        <taxon>Gammaproteobacteria</taxon>
        <taxon>Pseudomonadales</taxon>
        <taxon>Pseudomonadaceae</taxon>
        <taxon>Pseudomonas</taxon>
    </lineage>
</organism>
<gene>
    <name evidence="6" type="ORF">A4V15_05525</name>
</gene>
<dbReference type="InterPro" id="IPR000847">
    <property type="entry name" value="LysR_HTH_N"/>
</dbReference>
<dbReference type="Gene3D" id="1.10.10.10">
    <property type="entry name" value="Winged helix-like DNA-binding domain superfamily/Winged helix DNA-binding domain"/>
    <property type="match status" value="1"/>
</dbReference>
<feature type="domain" description="HTH lysR-type" evidence="5">
    <location>
        <begin position="6"/>
        <end position="63"/>
    </location>
</feature>
<dbReference type="GO" id="GO:0003700">
    <property type="term" value="F:DNA-binding transcription factor activity"/>
    <property type="evidence" value="ECO:0007669"/>
    <property type="project" value="InterPro"/>
</dbReference>
<dbReference type="PANTHER" id="PTHR30419:SF8">
    <property type="entry name" value="NITROGEN ASSIMILATION TRANSCRIPTIONAL ACTIVATOR-RELATED"/>
    <property type="match status" value="1"/>
</dbReference>
<name>A0A178LAA1_9PSED</name>
<dbReference type="EMBL" id="LWCR01000034">
    <property type="protein sequence ID" value="OAN26618.1"/>
    <property type="molecule type" value="Genomic_DNA"/>
</dbReference>
<evidence type="ECO:0000259" key="5">
    <source>
        <dbReference type="PROSITE" id="PS50931"/>
    </source>
</evidence>
<dbReference type="PANTHER" id="PTHR30419">
    <property type="entry name" value="HTH-TYPE TRANSCRIPTIONAL REGULATOR YBHD"/>
    <property type="match status" value="1"/>
</dbReference>
<keyword evidence="3" id="KW-0238">DNA-binding</keyword>
<evidence type="ECO:0000256" key="4">
    <source>
        <dbReference type="ARBA" id="ARBA00023163"/>
    </source>
</evidence>
<dbReference type="InterPro" id="IPR050950">
    <property type="entry name" value="HTH-type_LysR_regulators"/>
</dbReference>
<dbReference type="SUPFAM" id="SSF46785">
    <property type="entry name" value="Winged helix' DNA-binding domain"/>
    <property type="match status" value="1"/>
</dbReference>
<accession>A0A178LAA1</accession>
<dbReference type="Proteomes" id="UP000078356">
    <property type="component" value="Unassembled WGS sequence"/>
</dbReference>
<evidence type="ECO:0000256" key="3">
    <source>
        <dbReference type="ARBA" id="ARBA00023125"/>
    </source>
</evidence>
<comment type="similarity">
    <text evidence="1">Belongs to the LysR transcriptional regulatory family.</text>
</comment>